<organism evidence="1 2">
    <name type="scientific">Ruegeria atlantica</name>
    <dbReference type="NCBI Taxonomy" id="81569"/>
    <lineage>
        <taxon>Bacteria</taxon>
        <taxon>Pseudomonadati</taxon>
        <taxon>Pseudomonadota</taxon>
        <taxon>Alphaproteobacteria</taxon>
        <taxon>Rhodobacterales</taxon>
        <taxon>Roseobacteraceae</taxon>
        <taxon>Ruegeria</taxon>
    </lineage>
</organism>
<dbReference type="RefSeq" id="WP_058275385.1">
    <property type="nucleotide sequence ID" value="NZ_CYPS01000067.1"/>
</dbReference>
<protein>
    <recommendedName>
        <fullName evidence="3">HNH domain-containing protein</fullName>
    </recommendedName>
</protein>
<proteinExistence type="predicted"/>
<gene>
    <name evidence="1" type="ORF">RUM4293_04382</name>
</gene>
<dbReference type="Proteomes" id="UP000050786">
    <property type="component" value="Unassembled WGS sequence"/>
</dbReference>
<evidence type="ECO:0000313" key="1">
    <source>
        <dbReference type="EMBL" id="CUH45467.1"/>
    </source>
</evidence>
<evidence type="ECO:0000313" key="2">
    <source>
        <dbReference type="Proteomes" id="UP000050786"/>
    </source>
</evidence>
<keyword evidence="2" id="KW-1185">Reference proteome</keyword>
<dbReference type="EMBL" id="CYPS01000067">
    <property type="protein sequence ID" value="CUH45467.1"/>
    <property type="molecule type" value="Genomic_DNA"/>
</dbReference>
<accession>A0A0P1E8S4</accession>
<dbReference type="Gene3D" id="1.10.30.50">
    <property type="match status" value="1"/>
</dbReference>
<reference evidence="2" key="1">
    <citation type="submission" date="2015-09" db="EMBL/GenBank/DDBJ databases">
        <authorList>
            <person name="Rodrigo-Torres L."/>
            <person name="Arahal D.R."/>
        </authorList>
    </citation>
    <scope>NUCLEOTIDE SEQUENCE [LARGE SCALE GENOMIC DNA]</scope>
    <source>
        <strain evidence="2">CECT 4293</strain>
    </source>
</reference>
<name>A0A0P1E8S4_9RHOB</name>
<dbReference type="AlphaFoldDB" id="A0A0P1E8S4"/>
<sequence>MLFTFPPEALSCNWVNQKVTEALNAGMDAIDVGQAPPAWPGILPADKRDVLRRRTGLRPKLIAFWDRYTDLLPADRTCLRDAIARQTNVPIVYSDVSLPCPCLDDIPAEMQGAVKALSEYLFGQLGEIKEDGKALRDIQFETCQNHGVRICPYCGLDYFQPVGTKRNALDHLMPISKYPFVSADFKNLPPTCHSCNSLYKLDQDILFDDAGARRSCSDPYAGPVYRVNLNGSVFGEGNEVQGFILPKWQIGFDGPTAQQAETWDAVYNIKSRLVSNLDADLLSWVKHFALWFVKEVGAGKSPEEVAEALPRYIENVIQDNFEDRAFLKAEAFRFLNRSCVDPINGSEIKEWLWGFVEYAV</sequence>
<evidence type="ECO:0008006" key="3">
    <source>
        <dbReference type="Google" id="ProtNLM"/>
    </source>
</evidence>